<keyword evidence="2" id="KW-1185">Reference proteome</keyword>
<accession>A0ABQ0C797</accession>
<protein>
    <recommendedName>
        <fullName evidence="3">Flagellum-specific ATP synthase FliI</fullName>
    </recommendedName>
</protein>
<reference evidence="1 2" key="2">
    <citation type="submission" date="2024-09" db="EMBL/GenBank/DDBJ databases">
        <title>Draft genome sequence of Candidatus Magnetaquicoccaceae bacterium FCR-1.</title>
        <authorList>
            <person name="Shimoshige H."/>
            <person name="Shimamura S."/>
            <person name="Taoka A."/>
            <person name="Kobayashi H."/>
            <person name="Maekawa T."/>
        </authorList>
    </citation>
    <scope>NUCLEOTIDE SEQUENCE [LARGE SCALE GENOMIC DNA]</scope>
    <source>
        <strain evidence="1 2">FCR-1</strain>
    </source>
</reference>
<dbReference type="RefSeq" id="WP_420904478.1">
    <property type="nucleotide sequence ID" value="NZ_BAAFGK010000004.1"/>
</dbReference>
<sequence length="72" mass="7789">MSLLDDLRSILTPTQQTPGRIVALRGTVVRVATNQGLIEAAPEGDLVVGDGVVIRDGRAIKMNRGLERVFYV</sequence>
<organism evidence="1 2">
    <name type="scientific">Candidatus Magnetaquiglobus chichijimensis</name>
    <dbReference type="NCBI Taxonomy" id="3141448"/>
    <lineage>
        <taxon>Bacteria</taxon>
        <taxon>Pseudomonadati</taxon>
        <taxon>Pseudomonadota</taxon>
        <taxon>Magnetococcia</taxon>
        <taxon>Magnetococcales</taxon>
        <taxon>Candidatus Magnetaquicoccaceae</taxon>
        <taxon>Candidatus Magnetaquiglobus</taxon>
    </lineage>
</organism>
<evidence type="ECO:0000313" key="2">
    <source>
        <dbReference type="Proteomes" id="UP001628193"/>
    </source>
</evidence>
<evidence type="ECO:0000313" key="1">
    <source>
        <dbReference type="EMBL" id="GAB0056757.1"/>
    </source>
</evidence>
<comment type="caution">
    <text evidence="1">The sequence shown here is derived from an EMBL/GenBank/DDBJ whole genome shotgun (WGS) entry which is preliminary data.</text>
</comment>
<name>A0ABQ0C797_9PROT</name>
<reference evidence="1 2" key="1">
    <citation type="submission" date="2024-05" db="EMBL/GenBank/DDBJ databases">
        <authorList>
            <consortium name="Candidatus Magnetaquicoccaceae bacterium FCR-1 genome sequencing consortium"/>
            <person name="Shimoshige H."/>
            <person name="Shimamura S."/>
            <person name="Taoka A."/>
            <person name="Kobayashi H."/>
            <person name="Maekawa T."/>
        </authorList>
    </citation>
    <scope>NUCLEOTIDE SEQUENCE [LARGE SCALE GENOMIC DNA]</scope>
    <source>
        <strain evidence="1 2">FCR-1</strain>
    </source>
</reference>
<proteinExistence type="predicted"/>
<dbReference type="EMBL" id="BAAFGK010000004">
    <property type="protein sequence ID" value="GAB0056757.1"/>
    <property type="molecule type" value="Genomic_DNA"/>
</dbReference>
<dbReference type="Proteomes" id="UP001628193">
    <property type="component" value="Unassembled WGS sequence"/>
</dbReference>
<evidence type="ECO:0008006" key="3">
    <source>
        <dbReference type="Google" id="ProtNLM"/>
    </source>
</evidence>
<gene>
    <name evidence="1" type="ORF">SIID45300_01069</name>
</gene>